<feature type="compositionally biased region" description="Low complexity" evidence="1">
    <location>
        <begin position="766"/>
        <end position="785"/>
    </location>
</feature>
<dbReference type="CDD" id="cd00038">
    <property type="entry name" value="CAP_ED"/>
    <property type="match status" value="1"/>
</dbReference>
<dbReference type="InterPro" id="IPR000595">
    <property type="entry name" value="cNMP-bd_dom"/>
</dbReference>
<dbReference type="Gene3D" id="2.60.120.10">
    <property type="entry name" value="Jelly Rolls"/>
    <property type="match status" value="1"/>
</dbReference>
<dbReference type="Gene3D" id="1.10.287.630">
    <property type="entry name" value="Helix hairpin bin"/>
    <property type="match status" value="1"/>
</dbReference>
<evidence type="ECO:0000256" key="1">
    <source>
        <dbReference type="SAM" id="MobiDB-lite"/>
    </source>
</evidence>
<proteinExistence type="predicted"/>
<dbReference type="HOGENOM" id="CLU_370299_0_0_1"/>
<evidence type="ECO:0000313" key="3">
    <source>
        <dbReference type="EMBL" id="EAR88855.2"/>
    </source>
</evidence>
<dbReference type="GO" id="GO:0005249">
    <property type="term" value="F:voltage-gated potassium channel activity"/>
    <property type="evidence" value="ECO:0007669"/>
    <property type="project" value="TreeGrafter"/>
</dbReference>
<keyword evidence="4" id="KW-1185">Reference proteome</keyword>
<dbReference type="GO" id="GO:0005886">
    <property type="term" value="C:plasma membrane"/>
    <property type="evidence" value="ECO:0007669"/>
    <property type="project" value="TreeGrafter"/>
</dbReference>
<feature type="region of interest" description="Disordered" evidence="1">
    <location>
        <begin position="763"/>
        <end position="785"/>
    </location>
</feature>
<evidence type="ECO:0000313" key="4">
    <source>
        <dbReference type="Proteomes" id="UP000009168"/>
    </source>
</evidence>
<dbReference type="PANTHER" id="PTHR10217:SF435">
    <property type="entry name" value="POTASSIUM VOLTAGE-GATED CHANNEL PROTEIN EAG"/>
    <property type="match status" value="1"/>
</dbReference>
<dbReference type="InterPro" id="IPR018490">
    <property type="entry name" value="cNMP-bd_dom_sf"/>
</dbReference>
<evidence type="ECO:0000259" key="2">
    <source>
        <dbReference type="PROSITE" id="PS50042"/>
    </source>
</evidence>
<dbReference type="GO" id="GO:0042391">
    <property type="term" value="P:regulation of membrane potential"/>
    <property type="evidence" value="ECO:0007669"/>
    <property type="project" value="TreeGrafter"/>
</dbReference>
<accession>Q22U32</accession>
<dbReference type="EMBL" id="GG662830">
    <property type="protein sequence ID" value="EAR88855.2"/>
    <property type="molecule type" value="Genomic_DNA"/>
</dbReference>
<dbReference type="InterPro" id="IPR014710">
    <property type="entry name" value="RmlC-like_jellyroll"/>
</dbReference>
<dbReference type="Pfam" id="PF07885">
    <property type="entry name" value="Ion_trans_2"/>
    <property type="match status" value="1"/>
</dbReference>
<dbReference type="GeneID" id="7843184"/>
<dbReference type="Gene3D" id="1.10.287.70">
    <property type="match status" value="1"/>
</dbReference>
<dbReference type="InterPro" id="IPR013099">
    <property type="entry name" value="K_chnl_dom"/>
</dbReference>
<feature type="domain" description="Cyclic nucleotide-binding" evidence="2">
    <location>
        <begin position="507"/>
        <end position="615"/>
    </location>
</feature>
<dbReference type="SUPFAM" id="SSF81324">
    <property type="entry name" value="Voltage-gated potassium channels"/>
    <property type="match status" value="1"/>
</dbReference>
<dbReference type="PANTHER" id="PTHR10217">
    <property type="entry name" value="VOLTAGE AND LIGAND GATED POTASSIUM CHANNEL"/>
    <property type="match status" value="1"/>
</dbReference>
<dbReference type="RefSeq" id="XP_001009100.2">
    <property type="nucleotide sequence ID" value="XM_001009100.2"/>
</dbReference>
<organism evidence="3 4">
    <name type="scientific">Tetrahymena thermophila (strain SB210)</name>
    <dbReference type="NCBI Taxonomy" id="312017"/>
    <lineage>
        <taxon>Eukaryota</taxon>
        <taxon>Sar</taxon>
        <taxon>Alveolata</taxon>
        <taxon>Ciliophora</taxon>
        <taxon>Intramacronucleata</taxon>
        <taxon>Oligohymenophorea</taxon>
        <taxon>Hymenostomatida</taxon>
        <taxon>Tetrahymenina</taxon>
        <taxon>Tetrahymenidae</taxon>
        <taxon>Tetrahymena</taxon>
    </lineage>
</organism>
<dbReference type="AlphaFoldDB" id="Q22U32"/>
<name>Q22U32_TETTS</name>
<dbReference type="OrthoDB" id="312527at2759"/>
<dbReference type="InterPro" id="IPR050818">
    <property type="entry name" value="KCNH_animal-type"/>
</dbReference>
<dbReference type="KEGG" id="tet:TTHERM_00263510"/>
<dbReference type="InParanoid" id="Q22U32"/>
<sequence length="1208" mass="142990">MDQIDMTNILENQSPNINEIDDSNQKLQNRAENEARFITIGDILGQNKSHLNIKSDLTNRQQSQYIEQNVNDISCDISNKSQLYISNVQIQNIKLAQVQDQYILDSSKNQILQKENTYRKNEMDNSQLYENSQQIQLNVLNQEEQQRIKQGTYQHKFNQLNEQKRERQRTKSLQNSIQKQSYQVQQKNGFLTHKLKYIRKFVLNMKKLSKILTFKNLEETQFNMIGDVSAFYKYYIVKNYIQRKKEMYQNGIIIRDRKIIFEQNFWNMMKDLSIFIMYRISRYDCFDNQIICYLDYTVFIKYLSIPSKFQEFEIKLQLNSSFKNWIKLLRLELYVLMLAHISCCIYLSIGKGEAQNQINWITKNSLQDMSISQQYIFSLYYMIITITTTGYGDVYPTNNCERIFIMIVALIATNITAYSFSQISEIVSSESRKKEKINQEMLGINYQMKASGLSMNLQQKVRKFFEYSHFQNNKQLKNSYDILHQLPIHLQEEVLLEMNKDICQIQIFKNLSHEFQKKLILSIKQKQCSPDEIVINQQDNDQCFYYINQGDLEYQTILRCKDSQRHYSNDSFKLKKKDCFGYEGFLLQESSPYTVKSLSYSVISYIDRNHFQSILKEFPLDYEKFSYFKDKSIFDCKTQNIRLKCLSCGQNHHYLSKCPYITLSAKYKPDKQINHRNQNYLRRKEKKNNTFKNLNNCQEQAMDAIAVNDESFIYDAFSAFKNSNSEQQITEESESDTDTDQNQMSNIVNSNIINQIDLDPLKETKSSQQKNTCSSNQNSNKKSFFNSQQTSDCNIALESPIKEYQKGITLKFKSHLNFNQEDFLKQEYNEENVSLSQNQIILIQNQSLQPTSFQKDIQITNQSYNTNSKFLKSVEQIKSRDSIFIDEKNQNSEQSVFKKEDELIDKNTVSIQNNIFKQISSQNNNGNIFKEQEKELILLKQTFEKRQQRSKQVYEELSQNVKSRIQFQQIKDRITPQNSIDKTHDTLSPFQKAVSIISEQDTKDKSKHFLKQVYDAIKSAQQSQHQKPQSFQSYISQLDKKLDKKQTNQYNQSINNQNNTKSTAIKLNQLNVNSNFQDNGDNTGQNSNEEQQQLTEFKIRCQVNLQELDLLVVRKQYLLQQQKNLISDYIEVPDNELNIDIFKNYTHYYQNNNLKPVLASFRFWQLKKQRQNPKTQQSQKRKTKLKKTTIVPNIQFNSNQKQKLFPKK</sequence>
<dbReference type="Pfam" id="PF00027">
    <property type="entry name" value="cNMP_binding"/>
    <property type="match status" value="1"/>
</dbReference>
<reference evidence="4" key="1">
    <citation type="journal article" date="2006" name="PLoS Biol.">
        <title>Macronuclear genome sequence of the ciliate Tetrahymena thermophila, a model eukaryote.</title>
        <authorList>
            <person name="Eisen J.A."/>
            <person name="Coyne R.S."/>
            <person name="Wu M."/>
            <person name="Wu D."/>
            <person name="Thiagarajan M."/>
            <person name="Wortman J.R."/>
            <person name="Badger J.H."/>
            <person name="Ren Q."/>
            <person name="Amedeo P."/>
            <person name="Jones K.M."/>
            <person name="Tallon L.J."/>
            <person name="Delcher A.L."/>
            <person name="Salzberg S.L."/>
            <person name="Silva J.C."/>
            <person name="Haas B.J."/>
            <person name="Majoros W.H."/>
            <person name="Farzad M."/>
            <person name="Carlton J.M."/>
            <person name="Smith R.K. Jr."/>
            <person name="Garg J."/>
            <person name="Pearlman R.E."/>
            <person name="Karrer K.M."/>
            <person name="Sun L."/>
            <person name="Manning G."/>
            <person name="Elde N.C."/>
            <person name="Turkewitz A.P."/>
            <person name="Asai D.J."/>
            <person name="Wilkes D.E."/>
            <person name="Wang Y."/>
            <person name="Cai H."/>
            <person name="Collins K."/>
            <person name="Stewart B.A."/>
            <person name="Lee S.R."/>
            <person name="Wilamowska K."/>
            <person name="Weinberg Z."/>
            <person name="Ruzzo W.L."/>
            <person name="Wloga D."/>
            <person name="Gaertig J."/>
            <person name="Frankel J."/>
            <person name="Tsao C.-C."/>
            <person name="Gorovsky M.A."/>
            <person name="Keeling P.J."/>
            <person name="Waller R.F."/>
            <person name="Patron N.J."/>
            <person name="Cherry J.M."/>
            <person name="Stover N.A."/>
            <person name="Krieger C.J."/>
            <person name="del Toro C."/>
            <person name="Ryder H.F."/>
            <person name="Williamson S.C."/>
            <person name="Barbeau R.A."/>
            <person name="Hamilton E.P."/>
            <person name="Orias E."/>
        </authorList>
    </citation>
    <scope>NUCLEOTIDE SEQUENCE [LARGE SCALE GENOMIC DNA]</scope>
    <source>
        <strain evidence="4">SB210</strain>
    </source>
</reference>
<dbReference type="Proteomes" id="UP000009168">
    <property type="component" value="Unassembled WGS sequence"/>
</dbReference>
<dbReference type="SUPFAM" id="SSF51206">
    <property type="entry name" value="cAMP-binding domain-like"/>
    <property type="match status" value="1"/>
</dbReference>
<dbReference type="PROSITE" id="PS50042">
    <property type="entry name" value="CNMP_BINDING_3"/>
    <property type="match status" value="1"/>
</dbReference>
<gene>
    <name evidence="3" type="ORF">TTHERM_00263510</name>
</gene>
<protein>
    <submittedName>
        <fullName evidence="3">Cyclic nucleotide-binding domain protein</fullName>
    </submittedName>
</protein>